<reference evidence="2 3" key="1">
    <citation type="submission" date="2016-10" db="EMBL/GenBank/DDBJ databases">
        <authorList>
            <person name="de Groot N.N."/>
        </authorList>
    </citation>
    <scope>NUCLEOTIDE SEQUENCE [LARGE SCALE GENOMIC DNA]</scope>
    <source>
        <strain evidence="2 3">CGMCC 1.10457</strain>
    </source>
</reference>
<accession>A0A1I6L6Y0</accession>
<proteinExistence type="predicted"/>
<name>A0A1I6L6Y0_9EURY</name>
<dbReference type="OrthoDB" id="211056at2157"/>
<dbReference type="Proteomes" id="UP000199062">
    <property type="component" value="Unassembled WGS sequence"/>
</dbReference>
<evidence type="ECO:0000313" key="3">
    <source>
        <dbReference type="Proteomes" id="UP000199062"/>
    </source>
</evidence>
<evidence type="ECO:0000256" key="1">
    <source>
        <dbReference type="SAM" id="MobiDB-lite"/>
    </source>
</evidence>
<sequence length="118" mass="13497">MPGPDDDSRPTPPSDPEPDDIIVSCERCDREWDLSDELATVGNQAFEQFALDHRRHTGHFPDSIETWRTSCRNCPEEAERLDEDAAHRWAATHARHTRHDVEIRHATADEVSVIEGEK</sequence>
<dbReference type="Pfam" id="PF26258">
    <property type="entry name" value="DUF8062"/>
    <property type="match status" value="1"/>
</dbReference>
<keyword evidence="3" id="KW-1185">Reference proteome</keyword>
<dbReference type="AlphaFoldDB" id="A0A1I6L6Y0"/>
<dbReference type="InterPro" id="IPR058375">
    <property type="entry name" value="DUF8062"/>
</dbReference>
<evidence type="ECO:0000313" key="2">
    <source>
        <dbReference type="EMBL" id="SFR99226.1"/>
    </source>
</evidence>
<dbReference type="EMBL" id="FOZK01000002">
    <property type="protein sequence ID" value="SFR99226.1"/>
    <property type="molecule type" value="Genomic_DNA"/>
</dbReference>
<protein>
    <submittedName>
        <fullName evidence="2">Uncharacterized protein</fullName>
    </submittedName>
</protein>
<dbReference type="RefSeq" id="WP_089816557.1">
    <property type="nucleotide sequence ID" value="NZ_FOZK01000002.1"/>
</dbReference>
<feature type="region of interest" description="Disordered" evidence="1">
    <location>
        <begin position="1"/>
        <end position="21"/>
    </location>
</feature>
<dbReference type="STRING" id="767519.SAMN05216559_2173"/>
<organism evidence="2 3">
    <name type="scientific">Halomicrobium zhouii</name>
    <dbReference type="NCBI Taxonomy" id="767519"/>
    <lineage>
        <taxon>Archaea</taxon>
        <taxon>Methanobacteriati</taxon>
        <taxon>Methanobacteriota</taxon>
        <taxon>Stenosarchaea group</taxon>
        <taxon>Halobacteria</taxon>
        <taxon>Halobacteriales</taxon>
        <taxon>Haloarculaceae</taxon>
        <taxon>Halomicrobium</taxon>
    </lineage>
</organism>
<gene>
    <name evidence="2" type="ORF">SAMN05216559_2173</name>
</gene>